<feature type="region of interest" description="Disordered" evidence="1">
    <location>
        <begin position="130"/>
        <end position="212"/>
    </location>
</feature>
<dbReference type="AlphaFoldDB" id="A0A078AQF3"/>
<sequence>MEKSQRTELIIQGLLNKPSKKPDFKNFRESDILKRAQQFIPMFIQTTDRLLSDPELLKQKQMDIQLEENGDLQMEMRRLNGEYDQDAQQDPNTINMDIGVGVYDVNNENFDEKNFKPSSTRPIVRFNGLIENEEDGDDSSSDDGSDDSNLYYEFNSDSENTDAASLTTIATNKQQSQPMQRPPLIQDITPANMQQECIQQKGKKNSKKRLRR</sequence>
<protein>
    <submittedName>
        <fullName evidence="2">Uncharacterized protein</fullName>
    </submittedName>
</protein>
<feature type="compositionally biased region" description="Polar residues" evidence="1">
    <location>
        <begin position="155"/>
        <end position="179"/>
    </location>
</feature>
<organism evidence="2 3">
    <name type="scientific">Stylonychia lemnae</name>
    <name type="common">Ciliate</name>
    <dbReference type="NCBI Taxonomy" id="5949"/>
    <lineage>
        <taxon>Eukaryota</taxon>
        <taxon>Sar</taxon>
        <taxon>Alveolata</taxon>
        <taxon>Ciliophora</taxon>
        <taxon>Intramacronucleata</taxon>
        <taxon>Spirotrichea</taxon>
        <taxon>Stichotrichia</taxon>
        <taxon>Sporadotrichida</taxon>
        <taxon>Oxytrichidae</taxon>
        <taxon>Stylonychinae</taxon>
        <taxon>Stylonychia</taxon>
    </lineage>
</organism>
<reference evidence="2 3" key="1">
    <citation type="submission" date="2014-06" db="EMBL/GenBank/DDBJ databases">
        <authorList>
            <person name="Swart Estienne"/>
        </authorList>
    </citation>
    <scope>NUCLEOTIDE SEQUENCE [LARGE SCALE GENOMIC DNA]</scope>
    <source>
        <strain evidence="2 3">130c</strain>
    </source>
</reference>
<feature type="compositionally biased region" description="Acidic residues" evidence="1">
    <location>
        <begin position="131"/>
        <end position="146"/>
    </location>
</feature>
<dbReference type="Proteomes" id="UP000039865">
    <property type="component" value="Unassembled WGS sequence"/>
</dbReference>
<feature type="compositionally biased region" description="Basic residues" evidence="1">
    <location>
        <begin position="201"/>
        <end position="212"/>
    </location>
</feature>
<keyword evidence="3" id="KW-1185">Reference proteome</keyword>
<name>A0A078AQF3_STYLE</name>
<gene>
    <name evidence="2" type="primary">Contig8044.g8578</name>
    <name evidence="2" type="ORF">STYLEM_12529</name>
</gene>
<evidence type="ECO:0000313" key="3">
    <source>
        <dbReference type="Proteomes" id="UP000039865"/>
    </source>
</evidence>
<dbReference type="InParanoid" id="A0A078AQF3"/>
<dbReference type="OrthoDB" id="10604545at2759"/>
<evidence type="ECO:0000313" key="2">
    <source>
        <dbReference type="EMBL" id="CDW83482.1"/>
    </source>
</evidence>
<dbReference type="EMBL" id="CCKQ01011884">
    <property type="protein sequence ID" value="CDW83482.1"/>
    <property type="molecule type" value="Genomic_DNA"/>
</dbReference>
<feature type="compositionally biased region" description="Polar residues" evidence="1">
    <location>
        <begin position="189"/>
        <end position="198"/>
    </location>
</feature>
<evidence type="ECO:0000256" key="1">
    <source>
        <dbReference type="SAM" id="MobiDB-lite"/>
    </source>
</evidence>
<accession>A0A078AQF3</accession>
<proteinExistence type="predicted"/>